<evidence type="ECO:0008006" key="4">
    <source>
        <dbReference type="Google" id="ProtNLM"/>
    </source>
</evidence>
<accession>A0AAN0Y5I1</accession>
<dbReference type="EMBL" id="CP016346">
    <property type="protein sequence ID" value="ANQ14186.1"/>
    <property type="molecule type" value="Genomic_DNA"/>
</dbReference>
<dbReference type="KEGG" id="vna:PN96_20100"/>
<gene>
    <name evidence="2" type="ORF">BA890_15600</name>
</gene>
<dbReference type="AlphaFoldDB" id="A0AAN0Y5I1"/>
<evidence type="ECO:0000313" key="2">
    <source>
        <dbReference type="EMBL" id="ANQ14186.1"/>
    </source>
</evidence>
<evidence type="ECO:0000256" key="1">
    <source>
        <dbReference type="SAM" id="SignalP"/>
    </source>
</evidence>
<sequence length="186" mass="20711">MKTKIKAKIFALSAAALLLNGCASYSITERDMNQYLQDKATINQSVGVENVMYAQVSVDDLEVKIGRVDNDRISVFANTTADVQFLTQRTVGLDLDLEFSAIPKYDQKTGEVFLQSLRLEKFEDKSNLLTPEISNLIKPAVSMIGYALSNQPVYKLESDKVQSILLKSASPNLVIKNNQLVIELFD</sequence>
<dbReference type="Proteomes" id="UP000092741">
    <property type="component" value="Chromosome 2"/>
</dbReference>
<dbReference type="Gene3D" id="3.15.10.40">
    <property type="entry name" value="Uncharacterised protein PF07273, DUF1439"/>
    <property type="match status" value="1"/>
</dbReference>
<keyword evidence="1" id="KW-0732">Signal</keyword>
<dbReference type="RefSeq" id="WP_020334801.1">
    <property type="nucleotide sequence ID" value="NZ_ATFJ01000032.1"/>
</dbReference>
<organism evidence="2 3">
    <name type="scientific">Vibrio natriegens NBRC 15636 = ATCC 14048 = DSM 759</name>
    <dbReference type="NCBI Taxonomy" id="1219067"/>
    <lineage>
        <taxon>Bacteria</taxon>
        <taxon>Pseudomonadati</taxon>
        <taxon>Pseudomonadota</taxon>
        <taxon>Gammaproteobacteria</taxon>
        <taxon>Vibrionales</taxon>
        <taxon>Vibrionaceae</taxon>
        <taxon>Vibrio</taxon>
    </lineage>
</organism>
<reference evidence="2 3" key="1">
    <citation type="submission" date="2016-07" db="EMBL/GenBank/DDBJ databases">
        <title>Developing Vibrio natriegens as a novel, fast-growing host for biotechnology.</title>
        <authorList>
            <person name="Weinstock M.T."/>
            <person name="Hesek E.D."/>
            <person name="Wilson C.M."/>
            <person name="Gibson D.G."/>
        </authorList>
    </citation>
    <scope>NUCLEOTIDE SEQUENCE [LARGE SCALE GENOMIC DNA]</scope>
    <source>
        <strain evidence="2 3">ATCC 14048</strain>
    </source>
</reference>
<evidence type="ECO:0000313" key="3">
    <source>
        <dbReference type="Proteomes" id="UP000092741"/>
    </source>
</evidence>
<keyword evidence="3" id="KW-1185">Reference proteome</keyword>
<dbReference type="Pfam" id="PF07273">
    <property type="entry name" value="DUF1439"/>
    <property type="match status" value="1"/>
</dbReference>
<dbReference type="InterPro" id="IPR010835">
    <property type="entry name" value="DUF1439"/>
</dbReference>
<name>A0AAN0Y5I1_VIBNA</name>
<feature type="signal peptide" evidence="1">
    <location>
        <begin position="1"/>
        <end position="25"/>
    </location>
</feature>
<protein>
    <recommendedName>
        <fullName evidence="4">Lipoprotein</fullName>
    </recommendedName>
</protein>
<proteinExistence type="predicted"/>
<feature type="chain" id="PRO_5042822053" description="Lipoprotein" evidence="1">
    <location>
        <begin position="26"/>
        <end position="186"/>
    </location>
</feature>
<dbReference type="GeneID" id="70915144"/>